<dbReference type="Proteomes" id="UP000192920">
    <property type="component" value="Unassembled WGS sequence"/>
</dbReference>
<dbReference type="GO" id="GO:0044874">
    <property type="term" value="P:lipoprotein localization to outer membrane"/>
    <property type="evidence" value="ECO:0007669"/>
    <property type="project" value="TreeGrafter"/>
</dbReference>
<keyword evidence="6 7" id="KW-0472">Membrane</keyword>
<evidence type="ECO:0000256" key="4">
    <source>
        <dbReference type="ARBA" id="ARBA00022692"/>
    </source>
</evidence>
<protein>
    <submittedName>
        <fullName evidence="10">Lipoprotein-releasing system permease protein</fullName>
    </submittedName>
</protein>
<dbReference type="InterPro" id="IPR051447">
    <property type="entry name" value="Lipoprotein-release_system"/>
</dbReference>
<feature type="domain" description="ABC3 transporter permease C-terminal" evidence="8">
    <location>
        <begin position="283"/>
        <end position="400"/>
    </location>
</feature>
<accession>A0A1Y6CES0</accession>
<dbReference type="RefSeq" id="WP_085277593.1">
    <property type="nucleotide sequence ID" value="NZ_FXAG01000025.1"/>
</dbReference>
<dbReference type="EMBL" id="FXAG01000025">
    <property type="protein sequence ID" value="SMF48603.1"/>
    <property type="molecule type" value="Genomic_DNA"/>
</dbReference>
<evidence type="ECO:0000259" key="8">
    <source>
        <dbReference type="Pfam" id="PF02687"/>
    </source>
</evidence>
<evidence type="ECO:0000256" key="2">
    <source>
        <dbReference type="ARBA" id="ARBA00005236"/>
    </source>
</evidence>
<reference evidence="11" key="1">
    <citation type="submission" date="2017-04" db="EMBL/GenBank/DDBJ databases">
        <authorList>
            <person name="Varghese N."/>
            <person name="Submissions S."/>
        </authorList>
    </citation>
    <scope>NUCLEOTIDE SEQUENCE [LARGE SCALE GENOMIC DNA]</scope>
    <source>
        <strain evidence="11">DSM 22618</strain>
    </source>
</reference>
<comment type="subcellular location">
    <subcellularLocation>
        <location evidence="1">Cell membrane</location>
        <topology evidence="1">Multi-pass membrane protein</topology>
    </subcellularLocation>
</comment>
<evidence type="ECO:0000256" key="7">
    <source>
        <dbReference type="SAM" id="Phobius"/>
    </source>
</evidence>
<evidence type="ECO:0000256" key="3">
    <source>
        <dbReference type="ARBA" id="ARBA00022475"/>
    </source>
</evidence>
<proteinExistence type="inferred from homology"/>
<dbReference type="STRING" id="1123014.SAMN02745746_03581"/>
<feature type="transmembrane region" description="Helical" evidence="7">
    <location>
        <begin position="20"/>
        <end position="40"/>
    </location>
</feature>
<dbReference type="Pfam" id="PF02687">
    <property type="entry name" value="FtsX"/>
    <property type="match status" value="1"/>
</dbReference>
<keyword evidence="11" id="KW-1185">Reference proteome</keyword>
<evidence type="ECO:0000313" key="10">
    <source>
        <dbReference type="EMBL" id="SMF48603.1"/>
    </source>
</evidence>
<name>A0A1Y6CES0_9NEIS</name>
<dbReference type="InterPro" id="IPR025857">
    <property type="entry name" value="MacB_PCD"/>
</dbReference>
<evidence type="ECO:0000313" key="11">
    <source>
        <dbReference type="Proteomes" id="UP000192920"/>
    </source>
</evidence>
<dbReference type="AlphaFoldDB" id="A0A1Y6CES0"/>
<dbReference type="Pfam" id="PF12704">
    <property type="entry name" value="MacB_PCD"/>
    <property type="match status" value="1"/>
</dbReference>
<evidence type="ECO:0000256" key="1">
    <source>
        <dbReference type="ARBA" id="ARBA00004651"/>
    </source>
</evidence>
<dbReference type="GO" id="GO:0098797">
    <property type="term" value="C:plasma membrane protein complex"/>
    <property type="evidence" value="ECO:0007669"/>
    <property type="project" value="TreeGrafter"/>
</dbReference>
<keyword evidence="3" id="KW-1003">Cell membrane</keyword>
<evidence type="ECO:0000256" key="5">
    <source>
        <dbReference type="ARBA" id="ARBA00022989"/>
    </source>
</evidence>
<evidence type="ECO:0000256" key="6">
    <source>
        <dbReference type="ARBA" id="ARBA00023136"/>
    </source>
</evidence>
<feature type="transmembrane region" description="Helical" evidence="7">
    <location>
        <begin position="326"/>
        <end position="352"/>
    </location>
</feature>
<keyword evidence="5 7" id="KW-1133">Transmembrane helix</keyword>
<evidence type="ECO:0000259" key="9">
    <source>
        <dbReference type="Pfam" id="PF12704"/>
    </source>
</evidence>
<dbReference type="PANTHER" id="PTHR30489">
    <property type="entry name" value="LIPOPROTEIN-RELEASING SYSTEM TRANSMEMBRANE PROTEIN LOLE"/>
    <property type="match status" value="1"/>
</dbReference>
<feature type="transmembrane region" description="Helical" evidence="7">
    <location>
        <begin position="279"/>
        <end position="305"/>
    </location>
</feature>
<sequence length="414" mass="44559">MKLAASIALSHLLSRRRQTLVSLAGIGLGVAFFLAVSALMRGSEQDFMHRLVDNSAHITVYDEFRQAKPQAAELAAAHGAVEIHGVKPETEVRGIRQYKQKLDFVSRLPGLRVAPVLLGQAIFTFAGKDLGAAINGIEPDLMKNVSTIDQYFVSGSLASLHSDPDGIIIGTGLADKFRAKLGDKISVTSPTGLVRVMKIVALFRTGTASYDDGQTFIILKRAQTLLGRPNVANRFILKLDDPARAPVVAGQIERALGYKTQSWQEASEDIMNLVKIRNIIMYSVVAATLIVAAFGIYNVISTVVLEKTRDIAILKSIGFHARDIRRIFLIEGALLGLVGSVLGTGLGLALMAGLARVEVKSPFITTQAFLPIYWGWDQMALAAAFAMGSALVAAYLPARKGGRVRPVDILRGAA</sequence>
<keyword evidence="4 7" id="KW-0812">Transmembrane</keyword>
<dbReference type="InterPro" id="IPR003838">
    <property type="entry name" value="ABC3_permease_C"/>
</dbReference>
<organism evidence="10 11">
    <name type="scientific">Pseudogulbenkiania subflava DSM 22618</name>
    <dbReference type="NCBI Taxonomy" id="1123014"/>
    <lineage>
        <taxon>Bacteria</taxon>
        <taxon>Pseudomonadati</taxon>
        <taxon>Pseudomonadota</taxon>
        <taxon>Betaproteobacteria</taxon>
        <taxon>Neisseriales</taxon>
        <taxon>Chromobacteriaceae</taxon>
        <taxon>Pseudogulbenkiania</taxon>
    </lineage>
</organism>
<dbReference type="PANTHER" id="PTHR30489:SF0">
    <property type="entry name" value="LIPOPROTEIN-RELEASING SYSTEM TRANSMEMBRANE PROTEIN LOLE"/>
    <property type="match status" value="1"/>
</dbReference>
<comment type="similarity">
    <text evidence="2">Belongs to the ABC-4 integral membrane protein family. LolC/E subfamily.</text>
</comment>
<gene>
    <name evidence="10" type="ORF">SAMN02745746_03581</name>
</gene>
<feature type="transmembrane region" description="Helical" evidence="7">
    <location>
        <begin position="372"/>
        <end position="396"/>
    </location>
</feature>
<keyword evidence="10" id="KW-0449">Lipoprotein</keyword>
<feature type="domain" description="MacB-like periplasmic core" evidence="9">
    <location>
        <begin position="19"/>
        <end position="254"/>
    </location>
</feature>